<proteinExistence type="predicted"/>
<organism evidence="1 2">
    <name type="scientific">Mesobacillus jeotgali</name>
    <dbReference type="NCBI Taxonomy" id="129985"/>
    <lineage>
        <taxon>Bacteria</taxon>
        <taxon>Bacillati</taxon>
        <taxon>Bacillota</taxon>
        <taxon>Bacilli</taxon>
        <taxon>Bacillales</taxon>
        <taxon>Bacillaceae</taxon>
        <taxon>Mesobacillus</taxon>
    </lineage>
</organism>
<name>A0ABY9VJG0_9BACI</name>
<evidence type="ECO:0000313" key="1">
    <source>
        <dbReference type="EMBL" id="WNF23279.1"/>
    </source>
</evidence>
<reference evidence="1 2" key="1">
    <citation type="submission" date="2023-09" db="EMBL/GenBank/DDBJ databases">
        <title>Microbial mechanism of fulvic acid promoting antimony reduction mineralization in rice fields.</title>
        <authorList>
            <person name="Chen G."/>
            <person name="Lan J."/>
        </authorList>
    </citation>
    <scope>NUCLEOTIDE SEQUENCE [LARGE SCALE GENOMIC DNA]</scope>
    <source>
        <strain evidence="1 2">PS1</strain>
    </source>
</reference>
<keyword evidence="2" id="KW-1185">Reference proteome</keyword>
<dbReference type="EMBL" id="CP134494">
    <property type="protein sequence ID" value="WNF23279.1"/>
    <property type="molecule type" value="Genomic_DNA"/>
</dbReference>
<dbReference type="RefSeq" id="WP_311073503.1">
    <property type="nucleotide sequence ID" value="NZ_CP134494.1"/>
</dbReference>
<dbReference type="Proteomes" id="UP001303324">
    <property type="component" value="Chromosome"/>
</dbReference>
<evidence type="ECO:0008006" key="3">
    <source>
        <dbReference type="Google" id="ProtNLM"/>
    </source>
</evidence>
<sequence length="245" mass="28365">MKRKLLFYGTTAILLLIVLIAMDSYKLYKEEKPPVPIVTVNGQEIPQILGQYDWHGTKTEKVDPLNAMAGMNPSRVKERETLEVSFPPEIVPDSILISQINTLPGMEKKTVEGNSIPIPKNPYMERTYFKIKAVWGKEFSTYYVKLDIEELPPLYDFLSKDPEKLAVLAIVPRGESEKFDIPEEVKEKLDSFQISDNMEELKKTHYPELRIYTAPIYLIFNTEFLQQTVEDKETLIRILTYGDRQ</sequence>
<protein>
    <recommendedName>
        <fullName evidence="3">Pilus assembly protein CpaB</fullName>
    </recommendedName>
</protein>
<accession>A0ABY9VJG0</accession>
<evidence type="ECO:0000313" key="2">
    <source>
        <dbReference type="Proteomes" id="UP001303324"/>
    </source>
</evidence>
<gene>
    <name evidence="1" type="ORF">RH061_01850</name>
</gene>